<dbReference type="GO" id="GO:0043137">
    <property type="term" value="P:DNA replication, removal of RNA primer"/>
    <property type="evidence" value="ECO:0007669"/>
    <property type="project" value="TreeGrafter"/>
</dbReference>
<dbReference type="PROSITE" id="PS50879">
    <property type="entry name" value="RNASE_H_1"/>
    <property type="match status" value="1"/>
</dbReference>
<comment type="similarity">
    <text evidence="2">Belongs to the RNase H family.</text>
</comment>
<organism evidence="9 10">
    <name type="scientific">Dendrothele bispora (strain CBS 962.96)</name>
    <dbReference type="NCBI Taxonomy" id="1314807"/>
    <lineage>
        <taxon>Eukaryota</taxon>
        <taxon>Fungi</taxon>
        <taxon>Dikarya</taxon>
        <taxon>Basidiomycota</taxon>
        <taxon>Agaricomycotina</taxon>
        <taxon>Agaricomycetes</taxon>
        <taxon>Agaricomycetidae</taxon>
        <taxon>Agaricales</taxon>
        <taxon>Agaricales incertae sedis</taxon>
        <taxon>Dendrothele</taxon>
    </lineage>
</organism>
<dbReference type="OrthoDB" id="2898134at2759"/>
<dbReference type="InterPro" id="IPR002156">
    <property type="entry name" value="RNaseH_domain"/>
</dbReference>
<keyword evidence="10" id="KW-1185">Reference proteome</keyword>
<evidence type="ECO:0000313" key="10">
    <source>
        <dbReference type="Proteomes" id="UP000297245"/>
    </source>
</evidence>
<evidence type="ECO:0000256" key="1">
    <source>
        <dbReference type="ARBA" id="ARBA00000077"/>
    </source>
</evidence>
<evidence type="ECO:0000256" key="6">
    <source>
        <dbReference type="ARBA" id="ARBA00022759"/>
    </source>
</evidence>
<dbReference type="GO" id="GO:0046872">
    <property type="term" value="F:metal ion binding"/>
    <property type="evidence" value="ECO:0007669"/>
    <property type="project" value="UniProtKB-KW"/>
</dbReference>
<dbReference type="GO" id="GO:0004523">
    <property type="term" value="F:RNA-DNA hybrid ribonuclease activity"/>
    <property type="evidence" value="ECO:0007669"/>
    <property type="project" value="UniProtKB-EC"/>
</dbReference>
<dbReference type="EMBL" id="ML180149">
    <property type="protein sequence ID" value="THU78694.1"/>
    <property type="molecule type" value="Genomic_DNA"/>
</dbReference>
<accession>A0A4S8KSA4</accession>
<comment type="catalytic activity">
    <reaction evidence="1">
        <text>Endonucleolytic cleavage to 5'-phosphomonoester.</text>
        <dbReference type="EC" id="3.1.26.4"/>
    </reaction>
</comment>
<dbReference type="GO" id="GO:0003676">
    <property type="term" value="F:nucleic acid binding"/>
    <property type="evidence" value="ECO:0007669"/>
    <property type="project" value="InterPro"/>
</dbReference>
<dbReference type="InterPro" id="IPR012337">
    <property type="entry name" value="RNaseH-like_sf"/>
</dbReference>
<dbReference type="InterPro" id="IPR050092">
    <property type="entry name" value="RNase_H"/>
</dbReference>
<dbReference type="Gene3D" id="3.30.420.10">
    <property type="entry name" value="Ribonuclease H-like superfamily/Ribonuclease H"/>
    <property type="match status" value="1"/>
</dbReference>
<proteinExistence type="inferred from homology"/>
<evidence type="ECO:0000256" key="3">
    <source>
        <dbReference type="ARBA" id="ARBA00012180"/>
    </source>
</evidence>
<dbReference type="EC" id="3.1.26.4" evidence="3"/>
<reference evidence="9 10" key="1">
    <citation type="journal article" date="2019" name="Nat. Ecol. Evol.">
        <title>Megaphylogeny resolves global patterns of mushroom evolution.</title>
        <authorList>
            <person name="Varga T."/>
            <person name="Krizsan K."/>
            <person name="Foldi C."/>
            <person name="Dima B."/>
            <person name="Sanchez-Garcia M."/>
            <person name="Sanchez-Ramirez S."/>
            <person name="Szollosi G.J."/>
            <person name="Szarkandi J.G."/>
            <person name="Papp V."/>
            <person name="Albert L."/>
            <person name="Andreopoulos W."/>
            <person name="Angelini C."/>
            <person name="Antonin V."/>
            <person name="Barry K.W."/>
            <person name="Bougher N.L."/>
            <person name="Buchanan P."/>
            <person name="Buyck B."/>
            <person name="Bense V."/>
            <person name="Catcheside P."/>
            <person name="Chovatia M."/>
            <person name="Cooper J."/>
            <person name="Damon W."/>
            <person name="Desjardin D."/>
            <person name="Finy P."/>
            <person name="Geml J."/>
            <person name="Haridas S."/>
            <person name="Hughes K."/>
            <person name="Justo A."/>
            <person name="Karasinski D."/>
            <person name="Kautmanova I."/>
            <person name="Kiss B."/>
            <person name="Kocsube S."/>
            <person name="Kotiranta H."/>
            <person name="LaButti K.M."/>
            <person name="Lechner B.E."/>
            <person name="Liimatainen K."/>
            <person name="Lipzen A."/>
            <person name="Lukacs Z."/>
            <person name="Mihaltcheva S."/>
            <person name="Morgado L.N."/>
            <person name="Niskanen T."/>
            <person name="Noordeloos M.E."/>
            <person name="Ohm R.A."/>
            <person name="Ortiz-Santana B."/>
            <person name="Ovrebo C."/>
            <person name="Racz N."/>
            <person name="Riley R."/>
            <person name="Savchenko A."/>
            <person name="Shiryaev A."/>
            <person name="Soop K."/>
            <person name="Spirin V."/>
            <person name="Szebenyi C."/>
            <person name="Tomsovsky M."/>
            <person name="Tulloss R.E."/>
            <person name="Uehling J."/>
            <person name="Grigoriev I.V."/>
            <person name="Vagvolgyi C."/>
            <person name="Papp T."/>
            <person name="Martin F.M."/>
            <person name="Miettinen O."/>
            <person name="Hibbett D.S."/>
            <person name="Nagy L.G."/>
        </authorList>
    </citation>
    <scope>NUCLEOTIDE SEQUENCE [LARGE SCALE GENOMIC DNA]</scope>
    <source>
        <strain evidence="9 10">CBS 962.96</strain>
    </source>
</reference>
<evidence type="ECO:0000313" key="9">
    <source>
        <dbReference type="EMBL" id="THU78694.1"/>
    </source>
</evidence>
<evidence type="ECO:0000256" key="7">
    <source>
        <dbReference type="ARBA" id="ARBA00022801"/>
    </source>
</evidence>
<feature type="domain" description="RNase H type-1" evidence="8">
    <location>
        <begin position="31"/>
        <end position="169"/>
    </location>
</feature>
<sequence length="169" mass="18729">MLSEILTKEESTLDDELSKLYGNVDPHAYHCRDALKVYTDGSCDDPRSPHPKAGAGVFFGPNNPLNCSRRVSGEQTNARAELYAVLVALQRAPRDRALEINTDSEYVIKSLTFYAPMQSMCGWKCANGDLLRSIVSWIRSRPAPLSLVWVKGHAGNIHNEEADRLAKLG</sequence>
<evidence type="ECO:0000256" key="4">
    <source>
        <dbReference type="ARBA" id="ARBA00022722"/>
    </source>
</evidence>
<dbReference type="Pfam" id="PF00075">
    <property type="entry name" value="RNase_H"/>
    <property type="match status" value="1"/>
</dbReference>
<keyword evidence="6" id="KW-0255">Endonuclease</keyword>
<keyword evidence="5" id="KW-0479">Metal-binding</keyword>
<feature type="non-terminal residue" evidence="9">
    <location>
        <position position="169"/>
    </location>
</feature>
<keyword evidence="7" id="KW-0378">Hydrolase</keyword>
<evidence type="ECO:0000256" key="2">
    <source>
        <dbReference type="ARBA" id="ARBA00005300"/>
    </source>
</evidence>
<dbReference type="Proteomes" id="UP000297245">
    <property type="component" value="Unassembled WGS sequence"/>
</dbReference>
<evidence type="ECO:0000256" key="5">
    <source>
        <dbReference type="ARBA" id="ARBA00022723"/>
    </source>
</evidence>
<gene>
    <name evidence="9" type="ORF">K435DRAFT_699596</name>
</gene>
<dbReference type="PANTHER" id="PTHR10642:SF26">
    <property type="entry name" value="RIBONUCLEASE H1"/>
    <property type="match status" value="1"/>
</dbReference>
<dbReference type="SUPFAM" id="SSF53098">
    <property type="entry name" value="Ribonuclease H-like"/>
    <property type="match status" value="1"/>
</dbReference>
<evidence type="ECO:0000259" key="8">
    <source>
        <dbReference type="PROSITE" id="PS50879"/>
    </source>
</evidence>
<dbReference type="PANTHER" id="PTHR10642">
    <property type="entry name" value="RIBONUCLEASE H1"/>
    <property type="match status" value="1"/>
</dbReference>
<keyword evidence="4" id="KW-0540">Nuclease</keyword>
<dbReference type="CDD" id="cd09280">
    <property type="entry name" value="RNase_HI_eukaryote_like"/>
    <property type="match status" value="1"/>
</dbReference>
<protein>
    <recommendedName>
        <fullName evidence="3">ribonuclease H</fullName>
        <ecNumber evidence="3">3.1.26.4</ecNumber>
    </recommendedName>
</protein>
<name>A0A4S8KSA4_DENBC</name>
<dbReference type="InterPro" id="IPR036397">
    <property type="entry name" value="RNaseH_sf"/>
</dbReference>
<dbReference type="AlphaFoldDB" id="A0A4S8KSA4"/>